<dbReference type="Gene3D" id="1.10.10.60">
    <property type="entry name" value="Homeodomain-like"/>
    <property type="match status" value="1"/>
</dbReference>
<feature type="compositionally biased region" description="Low complexity" evidence="7">
    <location>
        <begin position="156"/>
        <end position="169"/>
    </location>
</feature>
<sequence length="197" mass="21825">MPPLSDLPYPPMRPSFFDVERHSEHGKKTPKRPRTILNSHQRRAFKLAFDKGAKPSRKVREQLAKETGLSVRVVQVWFQNQRAKIKKIQRKQENGRTSNGGPNASTDSEKSGDIDAKSPLASSTRSESDSELDDFEVDIEHGSGRSSATLGSIQPSNGSTHSGVTTSVTPATDVEFGESTNPIDKLYNMQNTYFSFT</sequence>
<dbReference type="PANTHER" id="PTHR24208">
    <property type="entry name" value="LIM/HOMEOBOX PROTEIN LHX"/>
    <property type="match status" value="1"/>
</dbReference>
<dbReference type="GO" id="GO:0000977">
    <property type="term" value="F:RNA polymerase II transcription regulatory region sequence-specific DNA binding"/>
    <property type="evidence" value="ECO:0007669"/>
    <property type="project" value="TreeGrafter"/>
</dbReference>
<dbReference type="GO" id="GO:0005634">
    <property type="term" value="C:nucleus"/>
    <property type="evidence" value="ECO:0007669"/>
    <property type="project" value="UniProtKB-SubCell"/>
</dbReference>
<comment type="subcellular location">
    <subcellularLocation>
        <location evidence="1 5 6">Nucleus</location>
    </subcellularLocation>
</comment>
<keyword evidence="3 5" id="KW-0371">Homeobox</keyword>
<evidence type="ECO:0000256" key="7">
    <source>
        <dbReference type="SAM" id="MobiDB-lite"/>
    </source>
</evidence>
<protein>
    <submittedName>
        <fullName evidence="10">Homeobox domain-containing protein</fullName>
    </submittedName>
</protein>
<dbReference type="InterPro" id="IPR009057">
    <property type="entry name" value="Homeodomain-like_sf"/>
</dbReference>
<dbReference type="GO" id="GO:0000981">
    <property type="term" value="F:DNA-binding transcription factor activity, RNA polymerase II-specific"/>
    <property type="evidence" value="ECO:0007669"/>
    <property type="project" value="InterPro"/>
</dbReference>
<evidence type="ECO:0000259" key="8">
    <source>
        <dbReference type="PROSITE" id="PS50071"/>
    </source>
</evidence>
<evidence type="ECO:0000256" key="3">
    <source>
        <dbReference type="ARBA" id="ARBA00023155"/>
    </source>
</evidence>
<proteinExistence type="predicted"/>
<keyword evidence="2 5" id="KW-0238">DNA-binding</keyword>
<dbReference type="InterPro" id="IPR001356">
    <property type="entry name" value="HD"/>
</dbReference>
<keyword evidence="4 5" id="KW-0539">Nucleus</keyword>
<dbReference type="PROSITE" id="PS00027">
    <property type="entry name" value="HOMEOBOX_1"/>
    <property type="match status" value="1"/>
</dbReference>
<feature type="compositionally biased region" description="Polar residues" evidence="7">
    <location>
        <begin position="95"/>
        <end position="106"/>
    </location>
</feature>
<name>A0A914DJ14_9BILA</name>
<feature type="compositionally biased region" description="Pro residues" evidence="7">
    <location>
        <begin position="1"/>
        <end position="13"/>
    </location>
</feature>
<dbReference type="Pfam" id="PF00046">
    <property type="entry name" value="Homeodomain"/>
    <property type="match status" value="1"/>
</dbReference>
<dbReference type="PANTHER" id="PTHR24208:SF166">
    <property type="entry name" value="LIM HOMEOBOX TRANSCRIPTION FACTOR 1 ALPHA, ISOFORM B"/>
    <property type="match status" value="1"/>
</dbReference>
<dbReference type="CDD" id="cd00086">
    <property type="entry name" value="homeodomain"/>
    <property type="match status" value="1"/>
</dbReference>
<feature type="region of interest" description="Disordered" evidence="7">
    <location>
        <begin position="1"/>
        <end position="40"/>
    </location>
</feature>
<dbReference type="FunFam" id="1.10.10.60:FF:000448">
    <property type="entry name" value="LIM/homeobox protein Lhx4"/>
    <property type="match status" value="1"/>
</dbReference>
<accession>A0A914DJ14</accession>
<evidence type="ECO:0000256" key="2">
    <source>
        <dbReference type="ARBA" id="ARBA00023125"/>
    </source>
</evidence>
<feature type="compositionally biased region" description="Polar residues" evidence="7">
    <location>
        <begin position="144"/>
        <end position="155"/>
    </location>
</feature>
<feature type="compositionally biased region" description="Basic and acidic residues" evidence="7">
    <location>
        <begin position="18"/>
        <end position="27"/>
    </location>
</feature>
<feature type="region of interest" description="Disordered" evidence="7">
    <location>
        <begin position="83"/>
        <end position="179"/>
    </location>
</feature>
<dbReference type="PROSITE" id="PS50071">
    <property type="entry name" value="HOMEOBOX_2"/>
    <property type="match status" value="1"/>
</dbReference>
<dbReference type="GO" id="GO:0030182">
    <property type="term" value="P:neuron differentiation"/>
    <property type="evidence" value="ECO:0007669"/>
    <property type="project" value="TreeGrafter"/>
</dbReference>
<dbReference type="SUPFAM" id="SSF46689">
    <property type="entry name" value="Homeodomain-like"/>
    <property type="match status" value="1"/>
</dbReference>
<evidence type="ECO:0000256" key="5">
    <source>
        <dbReference type="PROSITE-ProRule" id="PRU00108"/>
    </source>
</evidence>
<evidence type="ECO:0000313" key="9">
    <source>
        <dbReference type="Proteomes" id="UP000887540"/>
    </source>
</evidence>
<evidence type="ECO:0000313" key="10">
    <source>
        <dbReference type="WBParaSite" id="ACRNAN_scaffold2883.g10377.t1"/>
    </source>
</evidence>
<feature type="compositionally biased region" description="Basic residues" evidence="7">
    <location>
        <begin position="28"/>
        <end position="40"/>
    </location>
</feature>
<dbReference type="WBParaSite" id="ACRNAN_scaffold2883.g10377.t1">
    <property type="protein sequence ID" value="ACRNAN_scaffold2883.g10377.t1"/>
    <property type="gene ID" value="ACRNAN_scaffold2883.g10377"/>
</dbReference>
<feature type="compositionally biased region" description="Basic and acidic residues" evidence="7">
    <location>
        <begin position="107"/>
        <end position="116"/>
    </location>
</feature>
<evidence type="ECO:0000256" key="4">
    <source>
        <dbReference type="ARBA" id="ARBA00023242"/>
    </source>
</evidence>
<dbReference type="InterPro" id="IPR017970">
    <property type="entry name" value="Homeobox_CS"/>
</dbReference>
<evidence type="ECO:0000256" key="1">
    <source>
        <dbReference type="ARBA" id="ARBA00004123"/>
    </source>
</evidence>
<feature type="domain" description="Homeobox" evidence="8">
    <location>
        <begin position="28"/>
        <end position="88"/>
    </location>
</feature>
<dbReference type="AlphaFoldDB" id="A0A914DJ14"/>
<keyword evidence="9" id="KW-1185">Reference proteome</keyword>
<reference evidence="10" key="1">
    <citation type="submission" date="2022-11" db="UniProtKB">
        <authorList>
            <consortium name="WormBaseParasite"/>
        </authorList>
    </citation>
    <scope>IDENTIFICATION</scope>
</reference>
<dbReference type="InterPro" id="IPR050453">
    <property type="entry name" value="LIM_Homeobox_TF"/>
</dbReference>
<evidence type="ECO:0000256" key="6">
    <source>
        <dbReference type="RuleBase" id="RU000682"/>
    </source>
</evidence>
<dbReference type="Proteomes" id="UP000887540">
    <property type="component" value="Unplaced"/>
</dbReference>
<dbReference type="SMART" id="SM00389">
    <property type="entry name" value="HOX"/>
    <property type="match status" value="1"/>
</dbReference>
<feature type="DNA-binding region" description="Homeobox" evidence="5">
    <location>
        <begin position="30"/>
        <end position="89"/>
    </location>
</feature>
<organism evidence="9 10">
    <name type="scientific">Acrobeloides nanus</name>
    <dbReference type="NCBI Taxonomy" id="290746"/>
    <lineage>
        <taxon>Eukaryota</taxon>
        <taxon>Metazoa</taxon>
        <taxon>Ecdysozoa</taxon>
        <taxon>Nematoda</taxon>
        <taxon>Chromadorea</taxon>
        <taxon>Rhabditida</taxon>
        <taxon>Tylenchina</taxon>
        <taxon>Cephalobomorpha</taxon>
        <taxon>Cephaloboidea</taxon>
        <taxon>Cephalobidae</taxon>
        <taxon>Acrobeloides</taxon>
    </lineage>
</organism>